<proteinExistence type="predicted"/>
<keyword evidence="2" id="KW-1185">Reference proteome</keyword>
<comment type="caution">
    <text evidence="1">The sequence shown here is derived from an EMBL/GenBank/DDBJ whole genome shotgun (WGS) entry which is preliminary data.</text>
</comment>
<evidence type="ECO:0000313" key="2">
    <source>
        <dbReference type="Proteomes" id="UP000553632"/>
    </source>
</evidence>
<dbReference type="EMBL" id="JABANO010001882">
    <property type="protein sequence ID" value="KAF4758064.1"/>
    <property type="molecule type" value="Genomic_DNA"/>
</dbReference>
<organism evidence="1 2">
    <name type="scientific">Perkinsus olseni</name>
    <name type="common">Perkinsus atlanticus</name>
    <dbReference type="NCBI Taxonomy" id="32597"/>
    <lineage>
        <taxon>Eukaryota</taxon>
        <taxon>Sar</taxon>
        <taxon>Alveolata</taxon>
        <taxon>Perkinsozoa</taxon>
        <taxon>Perkinsea</taxon>
        <taxon>Perkinsida</taxon>
        <taxon>Perkinsidae</taxon>
        <taxon>Perkinsus</taxon>
    </lineage>
</organism>
<feature type="non-terminal residue" evidence="1">
    <location>
        <position position="76"/>
    </location>
</feature>
<reference evidence="1 2" key="1">
    <citation type="submission" date="2020-04" db="EMBL/GenBank/DDBJ databases">
        <title>Perkinsus olseni comparative genomics.</title>
        <authorList>
            <person name="Bogema D.R."/>
        </authorList>
    </citation>
    <scope>NUCLEOTIDE SEQUENCE [LARGE SCALE GENOMIC DNA]</scope>
    <source>
        <strain evidence="1 2">ATCC PRA-207</strain>
    </source>
</reference>
<dbReference type="Proteomes" id="UP000553632">
    <property type="component" value="Unassembled WGS sequence"/>
</dbReference>
<gene>
    <name evidence="1" type="ORF">FOZ63_003629</name>
</gene>
<evidence type="ECO:0000313" key="1">
    <source>
        <dbReference type="EMBL" id="KAF4758064.1"/>
    </source>
</evidence>
<name>A0A7J6ULD2_PEROL</name>
<feature type="non-terminal residue" evidence="1">
    <location>
        <position position="1"/>
    </location>
</feature>
<protein>
    <submittedName>
        <fullName evidence="1">Uncharacterized protein</fullName>
    </submittedName>
</protein>
<accession>A0A7J6ULD2</accession>
<dbReference type="AlphaFoldDB" id="A0A7J6ULD2"/>
<sequence length="76" mass="8437">GYPPPSGHSRYEVYEGFAVCSYSDGPEAGSLGGCQGKVSQLRRVMHRVLQDRRFRILYVESLEREDAGWLNSGVGC</sequence>